<feature type="compositionally biased region" description="Basic and acidic residues" evidence="1">
    <location>
        <begin position="26"/>
        <end position="56"/>
    </location>
</feature>
<reference evidence="2 3" key="1">
    <citation type="submission" date="2016-12" db="EMBL/GenBank/DDBJ databases">
        <authorList>
            <person name="Song W.-J."/>
            <person name="Kurnit D.M."/>
        </authorList>
    </citation>
    <scope>NUCLEOTIDE SEQUENCE [LARGE SCALE GENOMIC DNA]</scope>
    <source>
        <strain evidence="2 3">DSM 12503</strain>
    </source>
</reference>
<evidence type="ECO:0000256" key="1">
    <source>
        <dbReference type="SAM" id="MobiDB-lite"/>
    </source>
</evidence>
<name>A0A1M7YBX3_9FIRM</name>
<dbReference type="OrthoDB" id="2085580at2"/>
<evidence type="ECO:0000313" key="2">
    <source>
        <dbReference type="EMBL" id="SHO50134.1"/>
    </source>
</evidence>
<evidence type="ECO:0000313" key="3">
    <source>
        <dbReference type="Proteomes" id="UP000184612"/>
    </source>
</evidence>
<feature type="region of interest" description="Disordered" evidence="1">
    <location>
        <begin position="25"/>
        <end position="56"/>
    </location>
</feature>
<accession>A0A1M7YBX3</accession>
<keyword evidence="3" id="KW-1185">Reference proteome</keyword>
<dbReference type="RefSeq" id="WP_073589284.1">
    <property type="nucleotide sequence ID" value="NZ_FRFD01000007.1"/>
</dbReference>
<sequence length="204" mass="23783">MKSAKKSISSLWKVTKERLSAILTKPQKEKEKNLQSTVREKRFSSSKPEKETSDPDKEIFEDIQKIKFGFGDQEPTVGEAGVVFVHEIGLENRQVYVIVLSDKFGTIIFYLPEELTEKIADRVKELPISFDNYLYKLLDYKPDSFEFTYAMAHCGYTVEEAADALIKLSNAMKEKYTNTEERSNNWRKLHGYPMRRKKGKRKHE</sequence>
<protein>
    <submittedName>
        <fullName evidence="2">Uncharacterized protein</fullName>
    </submittedName>
</protein>
<dbReference type="STRING" id="1121345.SAMN02745217_02600"/>
<proteinExistence type="predicted"/>
<organism evidence="2 3">
    <name type="scientific">Anaerocolumna xylanovorans DSM 12503</name>
    <dbReference type="NCBI Taxonomy" id="1121345"/>
    <lineage>
        <taxon>Bacteria</taxon>
        <taxon>Bacillati</taxon>
        <taxon>Bacillota</taxon>
        <taxon>Clostridia</taxon>
        <taxon>Lachnospirales</taxon>
        <taxon>Lachnospiraceae</taxon>
        <taxon>Anaerocolumna</taxon>
    </lineage>
</organism>
<gene>
    <name evidence="2" type="ORF">SAMN02745217_02600</name>
</gene>
<dbReference type="EMBL" id="FRFD01000007">
    <property type="protein sequence ID" value="SHO50134.1"/>
    <property type="molecule type" value="Genomic_DNA"/>
</dbReference>
<dbReference type="Proteomes" id="UP000184612">
    <property type="component" value="Unassembled WGS sequence"/>
</dbReference>
<dbReference type="AlphaFoldDB" id="A0A1M7YBX3"/>